<sequence length="378" mass="43083">MIFALLLSGIIQGSFLIFLLYNKGSNRIPNRILSFFILLVVFHLFLICLDVKNLFVAYPHFSRLSWLLPVLYGPLILLLTQSIVEINFTFRRIHLLYAIPFLIYLLLLAPYFGSGTAAKVAYLSDPVAVVQADFGWMNHVTNYLHIGFTSAALWFFYRNLGERSQYFSDDARVNIRWLQEFLWLLLGLLVLALFTFYAKKYQLPLFSGIYPSHFVLVVVMVYWIAYKLLQEKVAFAPFQNDLIQKPEPLQEPTAAKYSKSGLNSEGSTMIAAQLRDLMAGEKPYLNPGLTIAELSDMMDVPKHQLSQAINAELGSNFFELINQYRLNEFKKQAVNPANSHLSILGIALECGFNSKATFNQVFKKSEGMTPSAYVKLHK</sequence>
<feature type="transmembrane region" description="Helical" evidence="4">
    <location>
        <begin position="210"/>
        <end position="229"/>
    </location>
</feature>
<feature type="transmembrane region" description="Helical" evidence="4">
    <location>
        <begin position="143"/>
        <end position="160"/>
    </location>
</feature>
<accession>A0A9E8NHV7</accession>
<dbReference type="PANTHER" id="PTHR43280:SF29">
    <property type="entry name" value="ARAC-FAMILY TRANSCRIPTIONAL REGULATOR"/>
    <property type="match status" value="1"/>
</dbReference>
<dbReference type="Pfam" id="PF12833">
    <property type="entry name" value="HTH_18"/>
    <property type="match status" value="1"/>
</dbReference>
<dbReference type="RefSeq" id="WP_244823065.1">
    <property type="nucleotide sequence ID" value="NZ_CP112998.1"/>
</dbReference>
<dbReference type="PANTHER" id="PTHR43280">
    <property type="entry name" value="ARAC-FAMILY TRANSCRIPTIONAL REGULATOR"/>
    <property type="match status" value="1"/>
</dbReference>
<dbReference type="PRINTS" id="PR00032">
    <property type="entry name" value="HTHARAC"/>
</dbReference>
<keyword evidence="1" id="KW-0805">Transcription regulation</keyword>
<keyword evidence="4" id="KW-0812">Transmembrane</keyword>
<evidence type="ECO:0000256" key="2">
    <source>
        <dbReference type="ARBA" id="ARBA00023125"/>
    </source>
</evidence>
<keyword evidence="2" id="KW-0238">DNA-binding</keyword>
<evidence type="ECO:0000256" key="4">
    <source>
        <dbReference type="SAM" id="Phobius"/>
    </source>
</evidence>
<feature type="transmembrane region" description="Helical" evidence="4">
    <location>
        <begin position="64"/>
        <end position="83"/>
    </location>
</feature>
<name>A0A9E8NHV7_9BACT</name>
<evidence type="ECO:0000256" key="1">
    <source>
        <dbReference type="ARBA" id="ARBA00023015"/>
    </source>
</evidence>
<feature type="transmembrane region" description="Helical" evidence="4">
    <location>
        <begin position="33"/>
        <end position="58"/>
    </location>
</feature>
<gene>
    <name evidence="6" type="ORF">ON006_15265</name>
</gene>
<evidence type="ECO:0000259" key="5">
    <source>
        <dbReference type="PROSITE" id="PS01124"/>
    </source>
</evidence>
<feature type="transmembrane region" description="Helical" evidence="4">
    <location>
        <begin position="181"/>
        <end position="198"/>
    </location>
</feature>
<keyword evidence="4" id="KW-0472">Membrane</keyword>
<dbReference type="KEGG" id="dpf:ON006_15265"/>
<dbReference type="InterPro" id="IPR018060">
    <property type="entry name" value="HTH_AraC"/>
</dbReference>
<dbReference type="InterPro" id="IPR020449">
    <property type="entry name" value="Tscrpt_reg_AraC-type_HTH"/>
</dbReference>
<reference evidence="6" key="1">
    <citation type="submission" date="2022-11" db="EMBL/GenBank/DDBJ databases">
        <title>Dyadobacter pollutisoli sp. nov., isolated from plastic dumped soil.</title>
        <authorList>
            <person name="Kim J.M."/>
            <person name="Kim K.R."/>
            <person name="Lee J.K."/>
            <person name="Hao L."/>
            <person name="Jeon C.O."/>
        </authorList>
    </citation>
    <scope>NUCLEOTIDE SEQUENCE</scope>
    <source>
        <strain evidence="6">U1</strain>
    </source>
</reference>
<dbReference type="EMBL" id="CP112998">
    <property type="protein sequence ID" value="WAC15292.1"/>
    <property type="molecule type" value="Genomic_DNA"/>
</dbReference>
<dbReference type="Gene3D" id="1.10.10.60">
    <property type="entry name" value="Homeodomain-like"/>
    <property type="match status" value="1"/>
</dbReference>
<feature type="domain" description="HTH araC/xylS-type" evidence="5">
    <location>
        <begin position="275"/>
        <end position="376"/>
    </location>
</feature>
<organism evidence="6 7">
    <name type="scientific">Dyadobacter pollutisoli</name>
    <dbReference type="NCBI Taxonomy" id="2910158"/>
    <lineage>
        <taxon>Bacteria</taxon>
        <taxon>Pseudomonadati</taxon>
        <taxon>Bacteroidota</taxon>
        <taxon>Cytophagia</taxon>
        <taxon>Cytophagales</taxon>
        <taxon>Spirosomataceae</taxon>
        <taxon>Dyadobacter</taxon>
    </lineage>
</organism>
<dbReference type="AlphaFoldDB" id="A0A9E8NHV7"/>
<evidence type="ECO:0000313" key="6">
    <source>
        <dbReference type="EMBL" id="WAC15292.1"/>
    </source>
</evidence>
<dbReference type="SMART" id="SM00342">
    <property type="entry name" value="HTH_ARAC"/>
    <property type="match status" value="1"/>
</dbReference>
<protein>
    <submittedName>
        <fullName evidence="6">AraC family transcriptional regulator</fullName>
    </submittedName>
</protein>
<keyword evidence="7" id="KW-1185">Reference proteome</keyword>
<keyword evidence="3" id="KW-0804">Transcription</keyword>
<feature type="transmembrane region" description="Helical" evidence="4">
    <location>
        <begin position="6"/>
        <end position="21"/>
    </location>
</feature>
<dbReference type="InterPro" id="IPR009057">
    <property type="entry name" value="Homeodomain-like_sf"/>
</dbReference>
<dbReference type="GO" id="GO:0003700">
    <property type="term" value="F:DNA-binding transcription factor activity"/>
    <property type="evidence" value="ECO:0007669"/>
    <property type="project" value="InterPro"/>
</dbReference>
<proteinExistence type="predicted"/>
<dbReference type="SUPFAM" id="SSF46689">
    <property type="entry name" value="Homeodomain-like"/>
    <property type="match status" value="1"/>
</dbReference>
<feature type="transmembrane region" description="Helical" evidence="4">
    <location>
        <begin position="95"/>
        <end position="113"/>
    </location>
</feature>
<evidence type="ECO:0000256" key="3">
    <source>
        <dbReference type="ARBA" id="ARBA00023163"/>
    </source>
</evidence>
<evidence type="ECO:0000313" key="7">
    <source>
        <dbReference type="Proteomes" id="UP001164653"/>
    </source>
</evidence>
<keyword evidence="4" id="KW-1133">Transmembrane helix</keyword>
<dbReference type="PROSITE" id="PS01124">
    <property type="entry name" value="HTH_ARAC_FAMILY_2"/>
    <property type="match status" value="1"/>
</dbReference>
<dbReference type="Proteomes" id="UP001164653">
    <property type="component" value="Chromosome"/>
</dbReference>
<dbReference type="GO" id="GO:0043565">
    <property type="term" value="F:sequence-specific DNA binding"/>
    <property type="evidence" value="ECO:0007669"/>
    <property type="project" value="InterPro"/>
</dbReference>